<dbReference type="InterPro" id="IPR017601">
    <property type="entry name" value="DGQHR-contain_dom"/>
</dbReference>
<dbReference type="AlphaFoldDB" id="A0A2Z2HLQ3"/>
<organism evidence="1 2">
    <name type="scientific">Candidatus Nitrosomarinus catalinensis</name>
    <dbReference type="NCBI Taxonomy" id="1898749"/>
    <lineage>
        <taxon>Archaea</taxon>
        <taxon>Nitrososphaerota</taxon>
        <taxon>Nitrososphaeria</taxon>
        <taxon>Nitrosopumilales</taxon>
        <taxon>Nitrosopumilaceae</taxon>
        <taxon>Candidatus Nitrosomarinus</taxon>
    </lineage>
</organism>
<reference evidence="1 2" key="1">
    <citation type="journal article" date="2017" name="Environ. Microbiol.">
        <title>Genome and epigenome of a novel marine Thaumarchaeota strain suggest viral infection, phosphorothioation DNA modification and multiple restriction systems.</title>
        <authorList>
            <person name="Ahlgren N.A."/>
            <person name="Chen Y."/>
            <person name="Needham D.M."/>
            <person name="Parada A.E."/>
            <person name="Sachdeva R."/>
            <person name="Trinh V."/>
            <person name="Chen T."/>
            <person name="Fuhrman J.A."/>
        </authorList>
    </citation>
    <scope>NUCLEOTIDE SEQUENCE [LARGE SCALE GENOMIC DNA]</scope>
    <source>
        <strain evidence="1 2">SPOT01</strain>
    </source>
</reference>
<dbReference type="EMBL" id="CP021324">
    <property type="protein sequence ID" value="ARS64883.1"/>
    <property type="molecule type" value="Genomic_DNA"/>
</dbReference>
<dbReference type="Pfam" id="PF14072">
    <property type="entry name" value="DndB"/>
    <property type="match status" value="1"/>
</dbReference>
<evidence type="ECO:0000313" key="1">
    <source>
        <dbReference type="EMBL" id="ARS64883.1"/>
    </source>
</evidence>
<name>A0A2Z2HLQ3_9ARCH</name>
<sequence length="367" mass="41695">MSKSRIAEQSVGSETYGFDAIRGIQAKREFYVAMCPLKIIPKLFIFNDYEIPPELRAQRIMKDSRIPAIKNYILNNPEDYTFSSLTASVDGTMKFTPAASLGEDGKLGRLYINMDSRLLINDGQHRRKAIEEALKENPDLGSEMISVVFFQDDGLKRSQQMFSDLNKNAVKPTKSLNILYDHRDKFSQFIVDLVGSVDIFEGRVELEKTSISNRSTNAFTLNGIADASLRLIGLRKSRKPTDDEKKLIKEYWEIVSKNIPEWQLLIQGKTSSSELRKSFVHTNTNCLNAIGIAGQIIIEQNPDSWKDVLKNLKKIDWSRESSDWEKRLILNGQMQKHSAGIDLAANVILQKCGISLSEDRQKIEDKL</sequence>
<keyword evidence="2" id="KW-1185">Reference proteome</keyword>
<gene>
    <name evidence="1" type="primary">dndB</name>
    <name evidence="1" type="ORF">NMSP_1268</name>
</gene>
<dbReference type="Proteomes" id="UP000249949">
    <property type="component" value="Chromosome"/>
</dbReference>
<accession>A0A2Z2HLQ3</accession>
<dbReference type="InterPro" id="IPR017642">
    <property type="entry name" value="DNA_S_mod_DndB"/>
</dbReference>
<evidence type="ECO:0000313" key="2">
    <source>
        <dbReference type="Proteomes" id="UP000249949"/>
    </source>
</evidence>
<proteinExistence type="predicted"/>
<dbReference type="NCBIfam" id="TIGR03187">
    <property type="entry name" value="DGQHR"/>
    <property type="match status" value="1"/>
</dbReference>
<dbReference type="REBASE" id="202361">
    <property type="entry name" value="M.Nca01DndBP"/>
</dbReference>
<dbReference type="RefSeq" id="WP_086907927.1">
    <property type="nucleotide sequence ID" value="NZ_CP021324.1"/>
</dbReference>
<dbReference type="KEGG" id="nct:NMSP_1268"/>
<dbReference type="OrthoDB" id="371787at2157"/>
<dbReference type="NCBIfam" id="TIGR03233">
    <property type="entry name" value="DNA_S_dndB"/>
    <property type="match status" value="1"/>
</dbReference>
<dbReference type="GeneID" id="32901718"/>
<dbReference type="CDD" id="cd16412">
    <property type="entry name" value="dndB"/>
    <property type="match status" value="1"/>
</dbReference>
<protein>
    <submittedName>
        <fullName evidence="1">DNA sulfur modification protein DndB</fullName>
    </submittedName>
</protein>